<feature type="transmembrane region" description="Helical" evidence="1">
    <location>
        <begin position="53"/>
        <end position="70"/>
    </location>
</feature>
<sequence>MSIDIKEPVKKPNMLAFKCALIYAAYFIAMTYLLKYLGVTSNDPSKMSVGENVIAQVLTYVPFFLAIVYVQTEFKKALGGYISFGKAFSSGFTVAAYTGLFTALASLIYFKVLDPASYTEMIEAIQAKAADANNGAGAEGFEKMRSFMVYMIVFGIAVGYTFYGLVVSLISAAIIKKTAPLYED</sequence>
<dbReference type="EMBL" id="SWBQ01000001">
    <property type="protein sequence ID" value="TKC08793.1"/>
    <property type="molecule type" value="Genomic_DNA"/>
</dbReference>
<dbReference type="Proteomes" id="UP000307244">
    <property type="component" value="Unassembled WGS sequence"/>
</dbReference>
<dbReference type="OrthoDB" id="1122768at2"/>
<dbReference type="Pfam" id="PF13858">
    <property type="entry name" value="DUF4199"/>
    <property type="match status" value="1"/>
</dbReference>
<feature type="transmembrane region" description="Helical" evidence="1">
    <location>
        <begin position="15"/>
        <end position="33"/>
    </location>
</feature>
<reference evidence="2 3" key="1">
    <citation type="submission" date="2019-04" db="EMBL/GenBank/DDBJ databases">
        <title>Pedobacter sp. RP-3-15 sp. nov., isolated from Arctic soil.</title>
        <authorList>
            <person name="Dahal R.H."/>
            <person name="Kim D.-U."/>
        </authorList>
    </citation>
    <scope>NUCLEOTIDE SEQUENCE [LARGE SCALE GENOMIC DNA]</scope>
    <source>
        <strain evidence="2 3">RP-3-15</strain>
    </source>
</reference>
<dbReference type="RefSeq" id="WP_136834212.1">
    <property type="nucleotide sequence ID" value="NZ_SWBQ01000001.1"/>
</dbReference>
<protein>
    <submittedName>
        <fullName evidence="2">DUF4199 domain-containing protein</fullName>
    </submittedName>
</protein>
<accession>A0A4U1CMY7</accession>
<feature type="transmembrane region" description="Helical" evidence="1">
    <location>
        <begin position="147"/>
        <end position="175"/>
    </location>
</feature>
<evidence type="ECO:0000313" key="2">
    <source>
        <dbReference type="EMBL" id="TKC08793.1"/>
    </source>
</evidence>
<keyword evidence="3" id="KW-1185">Reference proteome</keyword>
<feature type="transmembrane region" description="Helical" evidence="1">
    <location>
        <begin position="91"/>
        <end position="110"/>
    </location>
</feature>
<evidence type="ECO:0000256" key="1">
    <source>
        <dbReference type="SAM" id="Phobius"/>
    </source>
</evidence>
<evidence type="ECO:0000313" key="3">
    <source>
        <dbReference type="Proteomes" id="UP000307244"/>
    </source>
</evidence>
<comment type="caution">
    <text evidence="2">The sequence shown here is derived from an EMBL/GenBank/DDBJ whole genome shotgun (WGS) entry which is preliminary data.</text>
</comment>
<keyword evidence="1" id="KW-0472">Membrane</keyword>
<keyword evidence="1" id="KW-0812">Transmembrane</keyword>
<dbReference type="InterPro" id="IPR025250">
    <property type="entry name" value="DUF4199"/>
</dbReference>
<name>A0A4U1CMY7_9SPHI</name>
<gene>
    <name evidence="2" type="ORF">FA047_01445</name>
</gene>
<organism evidence="2 3">
    <name type="scientific">Pedobacter frigoris</name>
    <dbReference type="NCBI Taxonomy" id="2571272"/>
    <lineage>
        <taxon>Bacteria</taxon>
        <taxon>Pseudomonadati</taxon>
        <taxon>Bacteroidota</taxon>
        <taxon>Sphingobacteriia</taxon>
        <taxon>Sphingobacteriales</taxon>
        <taxon>Sphingobacteriaceae</taxon>
        <taxon>Pedobacter</taxon>
    </lineage>
</organism>
<dbReference type="AlphaFoldDB" id="A0A4U1CMY7"/>
<proteinExistence type="predicted"/>
<keyword evidence="1" id="KW-1133">Transmembrane helix</keyword>